<keyword evidence="6" id="KW-0067">ATP-binding</keyword>
<gene>
    <name evidence="9" type="ORF">HWN40_04870</name>
</gene>
<evidence type="ECO:0000256" key="5">
    <source>
        <dbReference type="ARBA" id="ARBA00022741"/>
    </source>
</evidence>
<dbReference type="KEGG" id="mzi:HWN40_04870"/>
<dbReference type="RefSeq" id="WP_176964682.1">
    <property type="nucleotide sequence ID" value="NZ_CP058215.1"/>
</dbReference>
<evidence type="ECO:0000313" key="9">
    <source>
        <dbReference type="EMBL" id="QLC49626.1"/>
    </source>
</evidence>
<keyword evidence="10" id="KW-1185">Reference proteome</keyword>
<evidence type="ECO:0000313" key="10">
    <source>
        <dbReference type="Proteomes" id="UP000509594"/>
    </source>
</evidence>
<protein>
    <submittedName>
        <fullName evidence="9">Nucleotidyltransferase family protein</fullName>
    </submittedName>
</protein>
<dbReference type="PANTHER" id="PTHR33571">
    <property type="entry name" value="SSL8005 PROTEIN"/>
    <property type="match status" value="1"/>
</dbReference>
<keyword evidence="2 9" id="KW-0808">Transferase</keyword>
<dbReference type="OrthoDB" id="9287at2157"/>
<dbReference type="InterPro" id="IPR052038">
    <property type="entry name" value="Type-VII_TA_antitoxin"/>
</dbReference>
<keyword evidence="3" id="KW-0548">Nucleotidyltransferase</keyword>
<accession>A0A7D5I097</accession>
<evidence type="ECO:0000256" key="1">
    <source>
        <dbReference type="ARBA" id="ARBA00001946"/>
    </source>
</evidence>
<dbReference type="Gene3D" id="3.30.460.10">
    <property type="entry name" value="Beta Polymerase, domain 2"/>
    <property type="match status" value="1"/>
</dbReference>
<dbReference type="PANTHER" id="PTHR33571:SF14">
    <property type="entry name" value="PROTEIN ADENYLYLTRANSFERASE MJ0435-RELATED"/>
    <property type="match status" value="1"/>
</dbReference>
<evidence type="ECO:0000256" key="6">
    <source>
        <dbReference type="ARBA" id="ARBA00022840"/>
    </source>
</evidence>
<dbReference type="GeneID" id="55820983"/>
<dbReference type="GO" id="GO:0005524">
    <property type="term" value="F:ATP binding"/>
    <property type="evidence" value="ECO:0007669"/>
    <property type="project" value="UniProtKB-KW"/>
</dbReference>
<evidence type="ECO:0000256" key="4">
    <source>
        <dbReference type="ARBA" id="ARBA00022723"/>
    </source>
</evidence>
<dbReference type="SUPFAM" id="SSF81301">
    <property type="entry name" value="Nucleotidyltransferase"/>
    <property type="match status" value="1"/>
</dbReference>
<evidence type="ECO:0000256" key="3">
    <source>
        <dbReference type="ARBA" id="ARBA00022695"/>
    </source>
</evidence>
<dbReference type="InterPro" id="IPR041633">
    <property type="entry name" value="Polbeta"/>
</dbReference>
<organism evidence="9 10">
    <name type="scientific">Methanolobus zinderi</name>
    <dbReference type="NCBI Taxonomy" id="536044"/>
    <lineage>
        <taxon>Archaea</taxon>
        <taxon>Methanobacteriati</taxon>
        <taxon>Methanobacteriota</taxon>
        <taxon>Stenosarchaea group</taxon>
        <taxon>Methanomicrobia</taxon>
        <taxon>Methanosarcinales</taxon>
        <taxon>Methanosarcinaceae</taxon>
        <taxon>Methanolobus</taxon>
    </lineage>
</organism>
<dbReference type="EMBL" id="CP058215">
    <property type="protein sequence ID" value="QLC49626.1"/>
    <property type="molecule type" value="Genomic_DNA"/>
</dbReference>
<dbReference type="GO" id="GO:0016779">
    <property type="term" value="F:nucleotidyltransferase activity"/>
    <property type="evidence" value="ECO:0007669"/>
    <property type="project" value="UniProtKB-KW"/>
</dbReference>
<evidence type="ECO:0000256" key="7">
    <source>
        <dbReference type="ARBA" id="ARBA00022842"/>
    </source>
</evidence>
<dbReference type="CDD" id="cd05403">
    <property type="entry name" value="NT_KNTase_like"/>
    <property type="match status" value="1"/>
</dbReference>
<dbReference type="AlphaFoldDB" id="A0A7D5I097"/>
<evidence type="ECO:0000256" key="2">
    <source>
        <dbReference type="ARBA" id="ARBA00022679"/>
    </source>
</evidence>
<dbReference type="GO" id="GO:0046872">
    <property type="term" value="F:metal ion binding"/>
    <property type="evidence" value="ECO:0007669"/>
    <property type="project" value="UniProtKB-KW"/>
</dbReference>
<keyword evidence="5" id="KW-0547">Nucleotide-binding</keyword>
<feature type="domain" description="Polymerase beta nucleotidyltransferase" evidence="8">
    <location>
        <begin position="12"/>
        <end position="95"/>
    </location>
</feature>
<keyword evidence="4" id="KW-0479">Metal-binding</keyword>
<name>A0A7D5I097_9EURY</name>
<dbReference type="InterPro" id="IPR043519">
    <property type="entry name" value="NT_sf"/>
</dbReference>
<keyword evidence="7" id="KW-0460">Magnesium</keyword>
<sequence>MTVNQIDEYRDTIIPILLKNDVERAGIFGSFARNEADEDSDIDILVRFKRRKGLFDLARLELELEKEAQRKVEVIIYDSITPLIRERVLKEEVKIL</sequence>
<evidence type="ECO:0000259" key="8">
    <source>
        <dbReference type="Pfam" id="PF18765"/>
    </source>
</evidence>
<dbReference type="Pfam" id="PF18765">
    <property type="entry name" value="Polbeta"/>
    <property type="match status" value="1"/>
</dbReference>
<comment type="cofactor">
    <cofactor evidence="1">
        <name>Mg(2+)</name>
        <dbReference type="ChEBI" id="CHEBI:18420"/>
    </cofactor>
</comment>
<proteinExistence type="predicted"/>
<reference evidence="9 10" key="1">
    <citation type="submission" date="2020-06" db="EMBL/GenBank/DDBJ databases">
        <title>Methanolobus halotolerans sp. nov., isolated from a saline lake Tus in Siberia.</title>
        <authorList>
            <person name="Shen Y."/>
            <person name="Chen S.-C."/>
            <person name="Lai M.-C."/>
            <person name="Huang H.-H."/>
            <person name="Chiu H.-H."/>
            <person name="Tang S.-L."/>
            <person name="Rogozin D.Y."/>
            <person name="Degermendzhy A.G."/>
        </authorList>
    </citation>
    <scope>NUCLEOTIDE SEQUENCE [LARGE SCALE GENOMIC DNA]</scope>
    <source>
        <strain evidence="9 10">DSM 21339</strain>
    </source>
</reference>
<dbReference type="Proteomes" id="UP000509594">
    <property type="component" value="Chromosome"/>
</dbReference>